<evidence type="ECO:0000259" key="9">
    <source>
        <dbReference type="Pfam" id="PF13231"/>
    </source>
</evidence>
<feature type="transmembrane region" description="Helical" evidence="8">
    <location>
        <begin position="12"/>
        <end position="34"/>
    </location>
</feature>
<feature type="transmembrane region" description="Helical" evidence="8">
    <location>
        <begin position="216"/>
        <end position="237"/>
    </location>
</feature>
<evidence type="ECO:0000256" key="6">
    <source>
        <dbReference type="ARBA" id="ARBA00022989"/>
    </source>
</evidence>
<keyword evidence="2" id="KW-1003">Cell membrane</keyword>
<dbReference type="GO" id="GO:0005886">
    <property type="term" value="C:plasma membrane"/>
    <property type="evidence" value="ECO:0007669"/>
    <property type="project" value="UniProtKB-SubCell"/>
</dbReference>
<dbReference type="GO" id="GO:0016763">
    <property type="term" value="F:pentosyltransferase activity"/>
    <property type="evidence" value="ECO:0007669"/>
    <property type="project" value="TreeGrafter"/>
</dbReference>
<feature type="transmembrane region" description="Helical" evidence="8">
    <location>
        <begin position="112"/>
        <end position="130"/>
    </location>
</feature>
<accession>A0A2H0KRW0</accession>
<keyword evidence="3" id="KW-0328">Glycosyltransferase</keyword>
<dbReference type="EMBL" id="PCVN01000096">
    <property type="protein sequence ID" value="PIQ74144.1"/>
    <property type="molecule type" value="Genomic_DNA"/>
</dbReference>
<keyword evidence="5 8" id="KW-0812">Transmembrane</keyword>
<evidence type="ECO:0000256" key="2">
    <source>
        <dbReference type="ARBA" id="ARBA00022475"/>
    </source>
</evidence>
<evidence type="ECO:0000256" key="8">
    <source>
        <dbReference type="SAM" id="Phobius"/>
    </source>
</evidence>
<evidence type="ECO:0000256" key="5">
    <source>
        <dbReference type="ARBA" id="ARBA00022692"/>
    </source>
</evidence>
<comment type="caution">
    <text evidence="10">The sequence shown here is derived from an EMBL/GenBank/DDBJ whole genome shotgun (WGS) entry which is preliminary data.</text>
</comment>
<dbReference type="Proteomes" id="UP000231550">
    <property type="component" value="Unassembled WGS sequence"/>
</dbReference>
<feature type="transmembrane region" description="Helical" evidence="8">
    <location>
        <begin position="87"/>
        <end position="105"/>
    </location>
</feature>
<evidence type="ECO:0000256" key="1">
    <source>
        <dbReference type="ARBA" id="ARBA00004651"/>
    </source>
</evidence>
<proteinExistence type="predicted"/>
<organism evidence="10 11">
    <name type="scientific">Candidatus Portnoybacteria bacterium CG11_big_fil_rev_8_21_14_0_20_44_10</name>
    <dbReference type="NCBI Taxonomy" id="1974818"/>
    <lineage>
        <taxon>Bacteria</taxon>
        <taxon>Candidatus Portnoyibacteriota</taxon>
    </lineage>
</organism>
<sequence length="486" mass="57152">MSFNSRNFVKRYKWWIVIWSAFLLERIVIFATFWQASLDKGGWQNFYGQTQSAAAVFLMKFHEICDWHPPLYYFLTSVLLFFFKSQWAIYFVQIILAAVTVFLAYKIARLFFSERIALVSAFLLAIEPFWAWHNILLWSENLSIPLTLVSLYYFLKFVKSGGLKNIYLAAIFTGLDVLTRPNTLLLLTFLFFWLIVVFLFRNRLGIEKLFWFNARQILISFLIFLSAFFVVLAPWMIRNKIVYNRFTLANILSTNIYFYNLPPFIAMQKNISYGDAYCQIQNTAANNLGENVDDQGDCRKFTKEEFGQQLDFYQSYSRQYILANFFPYLKMHLIKSLAFPVQPGYFEMWSGYTGEFSKPDVTGLITKGDWRGIGEFLGAVSPKLIVYLLGIILWVFASLALLAACIYSYFQAKRENKVLRVERAGSYFKDKDKFLFFWLSLGIVVYNMLFLSPVVIARYRLPFYIFFFVPLVYVINLIYHLIRGED</sequence>
<feature type="transmembrane region" description="Helical" evidence="8">
    <location>
        <begin position="384"/>
        <end position="410"/>
    </location>
</feature>
<keyword evidence="4" id="KW-0808">Transferase</keyword>
<feature type="transmembrane region" description="Helical" evidence="8">
    <location>
        <begin position="184"/>
        <end position="204"/>
    </location>
</feature>
<comment type="subcellular location">
    <subcellularLocation>
        <location evidence="1">Cell membrane</location>
        <topology evidence="1">Multi-pass membrane protein</topology>
    </subcellularLocation>
</comment>
<name>A0A2H0KRW0_9BACT</name>
<feature type="domain" description="Glycosyltransferase RgtA/B/C/D-like" evidence="9">
    <location>
        <begin position="68"/>
        <end position="203"/>
    </location>
</feature>
<dbReference type="InterPro" id="IPR038731">
    <property type="entry name" value="RgtA/B/C-like"/>
</dbReference>
<protein>
    <recommendedName>
        <fullName evidence="9">Glycosyltransferase RgtA/B/C/D-like domain-containing protein</fullName>
    </recommendedName>
</protein>
<keyword evidence="6 8" id="KW-1133">Transmembrane helix</keyword>
<reference evidence="10 11" key="1">
    <citation type="submission" date="2017-09" db="EMBL/GenBank/DDBJ databases">
        <title>Depth-based differentiation of microbial function through sediment-hosted aquifers and enrichment of novel symbionts in the deep terrestrial subsurface.</title>
        <authorList>
            <person name="Probst A.J."/>
            <person name="Ladd B."/>
            <person name="Jarett J.K."/>
            <person name="Geller-Mcgrath D.E."/>
            <person name="Sieber C.M."/>
            <person name="Emerson J.B."/>
            <person name="Anantharaman K."/>
            <person name="Thomas B.C."/>
            <person name="Malmstrom R."/>
            <person name="Stieglmeier M."/>
            <person name="Klingl A."/>
            <person name="Woyke T."/>
            <person name="Ryan C.M."/>
            <person name="Banfield J.F."/>
        </authorList>
    </citation>
    <scope>NUCLEOTIDE SEQUENCE [LARGE SCALE GENOMIC DNA]</scope>
    <source>
        <strain evidence="10">CG11_big_fil_rev_8_21_14_0_20_44_10</strain>
    </source>
</reference>
<evidence type="ECO:0000256" key="7">
    <source>
        <dbReference type="ARBA" id="ARBA00023136"/>
    </source>
</evidence>
<evidence type="ECO:0000256" key="3">
    <source>
        <dbReference type="ARBA" id="ARBA00022676"/>
    </source>
</evidence>
<evidence type="ECO:0000313" key="10">
    <source>
        <dbReference type="EMBL" id="PIQ74144.1"/>
    </source>
</evidence>
<dbReference type="GO" id="GO:0009103">
    <property type="term" value="P:lipopolysaccharide biosynthetic process"/>
    <property type="evidence" value="ECO:0007669"/>
    <property type="project" value="UniProtKB-ARBA"/>
</dbReference>
<gene>
    <name evidence="10" type="ORF">COV85_03735</name>
</gene>
<feature type="transmembrane region" description="Helical" evidence="8">
    <location>
        <begin position="435"/>
        <end position="457"/>
    </location>
</feature>
<evidence type="ECO:0000256" key="4">
    <source>
        <dbReference type="ARBA" id="ARBA00022679"/>
    </source>
</evidence>
<feature type="transmembrane region" description="Helical" evidence="8">
    <location>
        <begin position="463"/>
        <end position="482"/>
    </location>
</feature>
<evidence type="ECO:0000313" key="11">
    <source>
        <dbReference type="Proteomes" id="UP000231550"/>
    </source>
</evidence>
<dbReference type="InterPro" id="IPR050297">
    <property type="entry name" value="LipidA_mod_glycosyltrf_83"/>
</dbReference>
<dbReference type="Pfam" id="PF13231">
    <property type="entry name" value="PMT_2"/>
    <property type="match status" value="1"/>
</dbReference>
<keyword evidence="7 8" id="KW-0472">Membrane</keyword>
<feature type="transmembrane region" description="Helical" evidence="8">
    <location>
        <begin position="162"/>
        <end position="178"/>
    </location>
</feature>
<dbReference type="PANTHER" id="PTHR33908:SF11">
    <property type="entry name" value="MEMBRANE PROTEIN"/>
    <property type="match status" value="1"/>
</dbReference>
<dbReference type="AlphaFoldDB" id="A0A2H0KRW0"/>
<dbReference type="PANTHER" id="PTHR33908">
    <property type="entry name" value="MANNOSYLTRANSFERASE YKCB-RELATED"/>
    <property type="match status" value="1"/>
</dbReference>